<feature type="transmembrane region" description="Helical" evidence="1">
    <location>
        <begin position="94"/>
        <end position="113"/>
    </location>
</feature>
<dbReference type="Proteomes" id="UP000321886">
    <property type="component" value="Unassembled WGS sequence"/>
</dbReference>
<evidence type="ECO:0000313" key="3">
    <source>
        <dbReference type="Proteomes" id="UP000321886"/>
    </source>
</evidence>
<evidence type="ECO:0000313" key="2">
    <source>
        <dbReference type="EMBL" id="GEN52667.1"/>
    </source>
</evidence>
<keyword evidence="3" id="KW-1185">Reference proteome</keyword>
<accession>A0A511WNN4</accession>
<protein>
    <submittedName>
        <fullName evidence="2">Uncharacterized protein</fullName>
    </submittedName>
</protein>
<comment type="caution">
    <text evidence="2">The sequence shown here is derived from an EMBL/GenBank/DDBJ whole genome shotgun (WGS) entry which is preliminary data.</text>
</comment>
<gene>
    <name evidence="2" type="ORF">HFA01_09290</name>
</gene>
<evidence type="ECO:0000256" key="1">
    <source>
        <dbReference type="SAM" id="Phobius"/>
    </source>
</evidence>
<keyword evidence="1" id="KW-0812">Transmembrane</keyword>
<proteinExistence type="predicted"/>
<dbReference type="RefSeq" id="WP_146813669.1">
    <property type="nucleotide sequence ID" value="NZ_BJYD01000006.1"/>
</dbReference>
<feature type="transmembrane region" description="Helical" evidence="1">
    <location>
        <begin position="69"/>
        <end position="87"/>
    </location>
</feature>
<keyword evidence="1" id="KW-1133">Transmembrane helix</keyword>
<reference evidence="2 3" key="1">
    <citation type="submission" date="2019-07" db="EMBL/GenBank/DDBJ databases">
        <title>Whole genome shotgun sequence of Halobacillus faecis NBRC 103569.</title>
        <authorList>
            <person name="Hosoyama A."/>
            <person name="Uohara A."/>
            <person name="Ohji S."/>
            <person name="Ichikawa N."/>
        </authorList>
    </citation>
    <scope>NUCLEOTIDE SEQUENCE [LARGE SCALE GENOMIC DNA]</scope>
    <source>
        <strain evidence="2 3">NBRC 103569</strain>
    </source>
</reference>
<keyword evidence="1" id="KW-0472">Membrane</keyword>
<feature type="transmembrane region" description="Helical" evidence="1">
    <location>
        <begin position="6"/>
        <end position="26"/>
    </location>
</feature>
<dbReference type="OrthoDB" id="2882298at2"/>
<dbReference type="EMBL" id="BJYD01000006">
    <property type="protein sequence ID" value="GEN52667.1"/>
    <property type="molecule type" value="Genomic_DNA"/>
</dbReference>
<feature type="transmembrane region" description="Helical" evidence="1">
    <location>
        <begin position="38"/>
        <end position="63"/>
    </location>
</feature>
<name>A0A511WNN4_9BACI</name>
<dbReference type="AlphaFoldDB" id="A0A511WNN4"/>
<organism evidence="2 3">
    <name type="scientific">Halobacillus faecis</name>
    <dbReference type="NCBI Taxonomy" id="360184"/>
    <lineage>
        <taxon>Bacteria</taxon>
        <taxon>Bacillati</taxon>
        <taxon>Bacillota</taxon>
        <taxon>Bacilli</taxon>
        <taxon>Bacillales</taxon>
        <taxon>Bacillaceae</taxon>
        <taxon>Halobacillus</taxon>
    </lineage>
</organism>
<sequence>MGISVILLGILLLLGVIIVVVSSHIVKKRGRGPLPYKTSLSIGVVLLIHWVLWLSGFYALLPVGVADAIFLPAWMVMCALGAVCAGWEFKHNAAFAVPLAGFTLISFVFVLFLEGLSQM</sequence>